<feature type="domain" description="ABC transporter" evidence="9">
    <location>
        <begin position="17"/>
        <end position="249"/>
    </location>
</feature>
<evidence type="ECO:0000256" key="4">
    <source>
        <dbReference type="ARBA" id="ARBA00022741"/>
    </source>
</evidence>
<dbReference type="InterPro" id="IPR003593">
    <property type="entry name" value="AAA+_ATPase"/>
</dbReference>
<dbReference type="InterPro" id="IPR015853">
    <property type="entry name" value="ABC_transpr_FbpC"/>
</dbReference>
<dbReference type="EMBL" id="JBEPIJ010000011">
    <property type="protein sequence ID" value="MES0874423.1"/>
    <property type="molecule type" value="Genomic_DNA"/>
</dbReference>
<dbReference type="PANTHER" id="PTHR42781:SF4">
    <property type="entry name" value="SPERMIDINE_PUTRESCINE IMPORT ATP-BINDING PROTEIN POTA"/>
    <property type="match status" value="1"/>
</dbReference>
<evidence type="ECO:0000259" key="9">
    <source>
        <dbReference type="PROSITE" id="PS50893"/>
    </source>
</evidence>
<dbReference type="PROSITE" id="PS00211">
    <property type="entry name" value="ABC_TRANSPORTER_1"/>
    <property type="match status" value="1"/>
</dbReference>
<dbReference type="CDD" id="cd03259">
    <property type="entry name" value="ABC_Carb_Solutes_like"/>
    <property type="match status" value="1"/>
</dbReference>
<evidence type="ECO:0000256" key="6">
    <source>
        <dbReference type="ARBA" id="ARBA00023004"/>
    </source>
</evidence>
<keyword evidence="11" id="KW-1185">Reference proteome</keyword>
<keyword evidence="4" id="KW-0547">Nucleotide-binding</keyword>
<dbReference type="InterPro" id="IPR003439">
    <property type="entry name" value="ABC_transporter-like_ATP-bd"/>
</dbReference>
<dbReference type="Gene3D" id="2.40.50.140">
    <property type="entry name" value="Nucleic acid-binding proteins"/>
    <property type="match status" value="1"/>
</dbReference>
<evidence type="ECO:0000313" key="11">
    <source>
        <dbReference type="Proteomes" id="UP001465331"/>
    </source>
</evidence>
<accession>A0ABV2AB06</accession>
<evidence type="ECO:0000256" key="3">
    <source>
        <dbReference type="ARBA" id="ARBA00022496"/>
    </source>
</evidence>
<dbReference type="RefSeq" id="WP_352889599.1">
    <property type="nucleotide sequence ID" value="NZ_JBEPIJ010000011.1"/>
</dbReference>
<keyword evidence="5 10" id="KW-0067">ATP-binding</keyword>
<gene>
    <name evidence="10" type="ORF">ABSH63_10470</name>
</gene>
<evidence type="ECO:0000256" key="7">
    <source>
        <dbReference type="ARBA" id="ARBA00023065"/>
    </source>
</evidence>
<dbReference type="InterPro" id="IPR012340">
    <property type="entry name" value="NA-bd_OB-fold"/>
</dbReference>
<evidence type="ECO:0000313" key="10">
    <source>
        <dbReference type="EMBL" id="MES0874423.1"/>
    </source>
</evidence>
<reference evidence="10 11" key="1">
    <citation type="submission" date="2024-06" db="EMBL/GenBank/DDBJ databases">
        <authorList>
            <person name="Li Z."/>
            <person name="Jiang Y."/>
        </authorList>
    </citation>
    <scope>NUCLEOTIDE SEQUENCE [LARGE SCALE GENOMIC DNA]</scope>
    <source>
        <strain evidence="10 11">HSW-8</strain>
    </source>
</reference>
<dbReference type="SUPFAM" id="SSF50331">
    <property type="entry name" value="MOP-like"/>
    <property type="match status" value="1"/>
</dbReference>
<dbReference type="InterPro" id="IPR027417">
    <property type="entry name" value="P-loop_NTPase"/>
</dbReference>
<evidence type="ECO:0000256" key="1">
    <source>
        <dbReference type="ARBA" id="ARBA00022448"/>
    </source>
</evidence>
<dbReference type="SUPFAM" id="SSF52540">
    <property type="entry name" value="P-loop containing nucleoside triphosphate hydrolases"/>
    <property type="match status" value="1"/>
</dbReference>
<keyword evidence="3" id="KW-0410">Iron transport</keyword>
<evidence type="ECO:0000256" key="2">
    <source>
        <dbReference type="ARBA" id="ARBA00022475"/>
    </source>
</evidence>
<evidence type="ECO:0000256" key="5">
    <source>
        <dbReference type="ARBA" id="ARBA00022840"/>
    </source>
</evidence>
<dbReference type="Proteomes" id="UP001465331">
    <property type="component" value="Unassembled WGS sequence"/>
</dbReference>
<organism evidence="10 11">
    <name type="scientific">Sinimarinibacterium thermocellulolyticum</name>
    <dbReference type="NCBI Taxonomy" id="3170016"/>
    <lineage>
        <taxon>Bacteria</taxon>
        <taxon>Pseudomonadati</taxon>
        <taxon>Pseudomonadota</taxon>
        <taxon>Gammaproteobacteria</taxon>
        <taxon>Nevskiales</taxon>
        <taxon>Nevskiaceae</taxon>
        <taxon>Sinimarinibacterium</taxon>
    </lineage>
</organism>
<dbReference type="GO" id="GO:0005524">
    <property type="term" value="F:ATP binding"/>
    <property type="evidence" value="ECO:0007669"/>
    <property type="project" value="UniProtKB-KW"/>
</dbReference>
<keyword evidence="8" id="KW-0472">Membrane</keyword>
<evidence type="ECO:0000256" key="8">
    <source>
        <dbReference type="ARBA" id="ARBA00023136"/>
    </source>
</evidence>
<comment type="caution">
    <text evidence="10">The sequence shown here is derived from an EMBL/GenBank/DDBJ whole genome shotgun (WGS) entry which is preliminary data.</text>
</comment>
<name>A0ABV2AB06_9GAMM</name>
<dbReference type="Pfam" id="PF00005">
    <property type="entry name" value="ABC_tran"/>
    <property type="match status" value="1"/>
</dbReference>
<dbReference type="Pfam" id="PF08402">
    <property type="entry name" value="TOBE_2"/>
    <property type="match status" value="1"/>
</dbReference>
<dbReference type="InterPro" id="IPR008995">
    <property type="entry name" value="Mo/tungstate-bd_C_term_dom"/>
</dbReference>
<proteinExistence type="predicted"/>
<dbReference type="Gene3D" id="3.40.50.300">
    <property type="entry name" value="P-loop containing nucleotide triphosphate hydrolases"/>
    <property type="match status" value="1"/>
</dbReference>
<protein>
    <submittedName>
        <fullName evidence="10">ABC transporter ATP-binding protein</fullName>
    </submittedName>
</protein>
<keyword evidence="6" id="KW-0408">Iron</keyword>
<dbReference type="InterPro" id="IPR017871">
    <property type="entry name" value="ABC_transporter-like_CS"/>
</dbReference>
<sequence length="358" mass="38418">MSALIPSPSPRPPAAALQIDGVSRRYGERLAVAEVSWSAHAGETVCLLGHSGCGKTTLLRLIAGIEAPDSGCIRIDGEAVSAADRFVPAQHRRVGMVFQDYALFPHLDVLDNVMFGLRAQPRAQRLATAHAALERVGLASRARHFPHTLSGGEQQRVALARALAPAPRVLLMDEPFSNLDRRLRDRVRDETMALLREAGITAVVVTHDPREALCIADRIVLMHRGRVEQDATPQVLYRQPASLFAASFFSTLNEVPGEVRGGSVETALGRFDAGRVNDGPAVVGLRPHDLRIAQHGIAATVVDALFLGEVMQLRVQVANLATPLIVHTAPAAATRRGQIVHLGVAPDAALVFPLPPAH</sequence>
<dbReference type="InterPro" id="IPR013611">
    <property type="entry name" value="Transp-assoc_OB_typ2"/>
</dbReference>
<dbReference type="PROSITE" id="PS50893">
    <property type="entry name" value="ABC_TRANSPORTER_2"/>
    <property type="match status" value="1"/>
</dbReference>
<dbReference type="PANTHER" id="PTHR42781">
    <property type="entry name" value="SPERMIDINE/PUTRESCINE IMPORT ATP-BINDING PROTEIN POTA"/>
    <property type="match status" value="1"/>
</dbReference>
<keyword evidence="1" id="KW-0813">Transport</keyword>
<keyword evidence="7" id="KW-0406">Ion transport</keyword>
<keyword evidence="2" id="KW-1003">Cell membrane</keyword>
<dbReference type="InterPro" id="IPR050093">
    <property type="entry name" value="ABC_SmlMolc_Importer"/>
</dbReference>
<dbReference type="SMART" id="SM00382">
    <property type="entry name" value="AAA"/>
    <property type="match status" value="1"/>
</dbReference>
<dbReference type="Gene3D" id="2.40.50.100">
    <property type="match status" value="1"/>
</dbReference>